<feature type="transmembrane region" description="Helical" evidence="1">
    <location>
        <begin position="18"/>
        <end position="40"/>
    </location>
</feature>
<feature type="transmembrane region" description="Helical" evidence="1">
    <location>
        <begin position="113"/>
        <end position="140"/>
    </location>
</feature>
<keyword evidence="1" id="KW-0812">Transmembrane</keyword>
<protein>
    <recommendedName>
        <fullName evidence="4">ABC transporter permease</fullName>
    </recommendedName>
</protein>
<keyword evidence="1" id="KW-1133">Transmembrane helix</keyword>
<keyword evidence="1" id="KW-0472">Membrane</keyword>
<feature type="transmembrane region" description="Helical" evidence="1">
    <location>
        <begin position="160"/>
        <end position="181"/>
    </location>
</feature>
<organism evidence="2 3">
    <name type="scientific">Virgisporangium ochraceum</name>
    <dbReference type="NCBI Taxonomy" id="65505"/>
    <lineage>
        <taxon>Bacteria</taxon>
        <taxon>Bacillati</taxon>
        <taxon>Actinomycetota</taxon>
        <taxon>Actinomycetes</taxon>
        <taxon>Micromonosporales</taxon>
        <taxon>Micromonosporaceae</taxon>
        <taxon>Virgisporangium</taxon>
    </lineage>
</organism>
<feature type="transmembrane region" description="Helical" evidence="1">
    <location>
        <begin position="78"/>
        <end position="101"/>
    </location>
</feature>
<dbReference type="EMBL" id="BOPH01000113">
    <property type="protein sequence ID" value="GIJ73276.1"/>
    <property type="molecule type" value="Genomic_DNA"/>
</dbReference>
<evidence type="ECO:0000313" key="2">
    <source>
        <dbReference type="EMBL" id="GIJ73276.1"/>
    </source>
</evidence>
<evidence type="ECO:0000313" key="3">
    <source>
        <dbReference type="Proteomes" id="UP000635606"/>
    </source>
</evidence>
<accession>A0A8J4A151</accession>
<sequence>MLATTRADLLRLRRWPTLWVLVGVWTALQVTFSFVFPYLAYRSDDPATAFGGGGTAEDLLAGMLPPAVPSVLVGGTPMFGGAIVLILGALAAGSGYGWGTWKTAFTQGPSRGAVVVGTVAAVFAVVAGIVVWTLCLDLALSGVVALSASESLVLPGFGETARAVGGAALVLGMWAAAGIFLGTVTRAPAVSVGLGLVWTFVVENLLRGAANLLDGLSAVTDRLPGAAAGSVAGALGAPADGPDATPGVLTVLGGLPAALLCGAYLVAFLVATVVLVRRRDLS</sequence>
<evidence type="ECO:0000256" key="1">
    <source>
        <dbReference type="SAM" id="Phobius"/>
    </source>
</evidence>
<feature type="transmembrane region" description="Helical" evidence="1">
    <location>
        <begin position="188"/>
        <end position="206"/>
    </location>
</feature>
<reference evidence="2" key="1">
    <citation type="submission" date="2021-01" db="EMBL/GenBank/DDBJ databases">
        <title>Whole genome shotgun sequence of Virgisporangium ochraceum NBRC 16418.</title>
        <authorList>
            <person name="Komaki H."/>
            <person name="Tamura T."/>
        </authorList>
    </citation>
    <scope>NUCLEOTIDE SEQUENCE</scope>
    <source>
        <strain evidence="2">NBRC 16418</strain>
    </source>
</reference>
<dbReference type="AlphaFoldDB" id="A0A8J4A151"/>
<dbReference type="Proteomes" id="UP000635606">
    <property type="component" value="Unassembled WGS sequence"/>
</dbReference>
<name>A0A8J4A151_9ACTN</name>
<gene>
    <name evidence="2" type="ORF">Voc01_081930</name>
</gene>
<comment type="caution">
    <text evidence="2">The sequence shown here is derived from an EMBL/GenBank/DDBJ whole genome shotgun (WGS) entry which is preliminary data.</text>
</comment>
<proteinExistence type="predicted"/>
<dbReference type="RefSeq" id="WP_203933107.1">
    <property type="nucleotide sequence ID" value="NZ_BOPH01000113.1"/>
</dbReference>
<keyword evidence="3" id="KW-1185">Reference proteome</keyword>
<feature type="transmembrane region" description="Helical" evidence="1">
    <location>
        <begin position="255"/>
        <end position="276"/>
    </location>
</feature>
<evidence type="ECO:0008006" key="4">
    <source>
        <dbReference type="Google" id="ProtNLM"/>
    </source>
</evidence>